<sequence>MASLPYRPFALTAMPYAADRRLAGAGVTVLVHAALIMGWQIARTPPPELDEPRPAIQWLRLPAPAPRIEATPPVPAQPARPRSLSAPARTVRPGPAAITAPAPVAATTPGTQEAEPAPAAEAPVRPRAESIMENARRSVGSIDRALRKESKPTIVAPLDSPQIRMRQGMEQAHALAPPRLWEAPKVEELVNNTGDGARRTRVITGHGAYCITERSPVTSIDMIEKHGKQTFTSCPKHETPAKKQAWRTARD</sequence>
<evidence type="ECO:0000256" key="1">
    <source>
        <dbReference type="SAM" id="MobiDB-lite"/>
    </source>
</evidence>
<comment type="caution">
    <text evidence="2">The sequence shown here is derived from an EMBL/GenBank/DDBJ whole genome shotgun (WGS) entry which is preliminary data.</text>
</comment>
<dbReference type="EMBL" id="JABAIV010000005">
    <property type="protein sequence ID" value="NNG24452.1"/>
    <property type="molecule type" value="Genomic_DNA"/>
</dbReference>
<gene>
    <name evidence="2" type="ORF">HGB41_15785</name>
</gene>
<feature type="region of interest" description="Disordered" evidence="1">
    <location>
        <begin position="232"/>
        <end position="251"/>
    </location>
</feature>
<evidence type="ECO:0000313" key="2">
    <source>
        <dbReference type="EMBL" id="NNG24452.1"/>
    </source>
</evidence>
<dbReference type="RefSeq" id="WP_171086103.1">
    <property type="nucleotide sequence ID" value="NZ_JABAIV010000005.1"/>
</dbReference>
<evidence type="ECO:0000313" key="3">
    <source>
        <dbReference type="Proteomes" id="UP000533905"/>
    </source>
</evidence>
<accession>A0A7Y2K0J5</accession>
<dbReference type="Proteomes" id="UP000533905">
    <property type="component" value="Unassembled WGS sequence"/>
</dbReference>
<feature type="compositionally biased region" description="Low complexity" evidence="1">
    <location>
        <begin position="93"/>
        <end position="123"/>
    </location>
</feature>
<feature type="region of interest" description="Disordered" evidence="1">
    <location>
        <begin position="67"/>
        <end position="125"/>
    </location>
</feature>
<name>A0A7Y2K0J5_9BURK</name>
<reference evidence="2 3" key="1">
    <citation type="submission" date="2020-04" db="EMBL/GenBank/DDBJ databases">
        <title>Massilia sp. nov., a cold adapted bacteria isolated from Arctic soil.</title>
        <authorList>
            <person name="Son J."/>
            <person name="Ka J.-O."/>
        </authorList>
    </citation>
    <scope>NUCLEOTIDE SEQUENCE [LARGE SCALE GENOMIC DNA]</scope>
    <source>
        <strain evidence="2 3">ML15P13</strain>
    </source>
</reference>
<dbReference type="AlphaFoldDB" id="A0A7Y2K0J5"/>
<protein>
    <submittedName>
        <fullName evidence="2">Uncharacterized protein</fullName>
    </submittedName>
</protein>
<proteinExistence type="predicted"/>
<organism evidence="2 3">
    <name type="scientific">Telluria aromaticivorans</name>
    <dbReference type="NCBI Taxonomy" id="2725995"/>
    <lineage>
        <taxon>Bacteria</taxon>
        <taxon>Pseudomonadati</taxon>
        <taxon>Pseudomonadota</taxon>
        <taxon>Betaproteobacteria</taxon>
        <taxon>Burkholderiales</taxon>
        <taxon>Oxalobacteraceae</taxon>
        <taxon>Telluria group</taxon>
        <taxon>Telluria</taxon>
    </lineage>
</organism>
<keyword evidence="3" id="KW-1185">Reference proteome</keyword>